<proteinExistence type="predicted"/>
<dbReference type="AlphaFoldDB" id="A0AAP0Q0N9"/>
<name>A0AAP0Q0N9_9MAGN</name>
<protein>
    <submittedName>
        <fullName evidence="2">Uncharacterized protein</fullName>
    </submittedName>
</protein>
<accession>A0AAP0Q0N9</accession>
<organism evidence="2 3">
    <name type="scientific">Stephania yunnanensis</name>
    <dbReference type="NCBI Taxonomy" id="152371"/>
    <lineage>
        <taxon>Eukaryota</taxon>
        <taxon>Viridiplantae</taxon>
        <taxon>Streptophyta</taxon>
        <taxon>Embryophyta</taxon>
        <taxon>Tracheophyta</taxon>
        <taxon>Spermatophyta</taxon>
        <taxon>Magnoliopsida</taxon>
        <taxon>Ranunculales</taxon>
        <taxon>Menispermaceae</taxon>
        <taxon>Menispermoideae</taxon>
        <taxon>Cissampelideae</taxon>
        <taxon>Stephania</taxon>
    </lineage>
</organism>
<gene>
    <name evidence="2" type="ORF">Syun_005727</name>
</gene>
<reference evidence="2 3" key="1">
    <citation type="submission" date="2024-01" db="EMBL/GenBank/DDBJ databases">
        <title>Genome assemblies of Stephania.</title>
        <authorList>
            <person name="Yang L."/>
        </authorList>
    </citation>
    <scope>NUCLEOTIDE SEQUENCE [LARGE SCALE GENOMIC DNA]</scope>
    <source>
        <strain evidence="2">YNDBR</strain>
        <tissue evidence="2">Leaf</tissue>
    </source>
</reference>
<dbReference type="EMBL" id="JBBNAF010000003">
    <property type="protein sequence ID" value="KAK9159386.1"/>
    <property type="molecule type" value="Genomic_DNA"/>
</dbReference>
<evidence type="ECO:0000313" key="3">
    <source>
        <dbReference type="Proteomes" id="UP001420932"/>
    </source>
</evidence>
<feature type="region of interest" description="Disordered" evidence="1">
    <location>
        <begin position="1"/>
        <end position="37"/>
    </location>
</feature>
<evidence type="ECO:0000313" key="2">
    <source>
        <dbReference type="EMBL" id="KAK9159386.1"/>
    </source>
</evidence>
<comment type="caution">
    <text evidence="2">The sequence shown here is derived from an EMBL/GenBank/DDBJ whole genome shotgun (WGS) entry which is preliminary data.</text>
</comment>
<dbReference type="Proteomes" id="UP001420932">
    <property type="component" value="Unassembled WGS sequence"/>
</dbReference>
<evidence type="ECO:0000256" key="1">
    <source>
        <dbReference type="SAM" id="MobiDB-lite"/>
    </source>
</evidence>
<keyword evidence="3" id="KW-1185">Reference proteome</keyword>
<sequence>MHAHTGGQKTAQAATVGRTKNKEHFIDPSAKGKKRKGVEQRWIDIEVRKPPGRKV</sequence>